<comment type="caution">
    <text evidence="2">The sequence shown here is derived from an EMBL/GenBank/DDBJ whole genome shotgun (WGS) entry which is preliminary data.</text>
</comment>
<evidence type="ECO:0000313" key="2">
    <source>
        <dbReference type="EMBL" id="OHA02192.1"/>
    </source>
</evidence>
<reference evidence="2 3" key="1">
    <citation type="journal article" date="2016" name="Nat. Commun.">
        <title>Thousands of microbial genomes shed light on interconnected biogeochemical processes in an aquifer system.</title>
        <authorList>
            <person name="Anantharaman K."/>
            <person name="Brown C.T."/>
            <person name="Hug L.A."/>
            <person name="Sharon I."/>
            <person name="Castelle C.J."/>
            <person name="Probst A.J."/>
            <person name="Thomas B.C."/>
            <person name="Singh A."/>
            <person name="Wilkins M.J."/>
            <person name="Karaoz U."/>
            <person name="Brodie E.L."/>
            <person name="Williams K.H."/>
            <person name="Hubbard S.S."/>
            <person name="Banfield J.F."/>
        </authorList>
    </citation>
    <scope>NUCLEOTIDE SEQUENCE [LARGE SCALE GENOMIC DNA]</scope>
</reference>
<name>A0A1G2KUA1_9BACT</name>
<dbReference type="AlphaFoldDB" id="A0A1G2KUA1"/>
<evidence type="ECO:0000256" key="1">
    <source>
        <dbReference type="SAM" id="MobiDB-lite"/>
    </source>
</evidence>
<evidence type="ECO:0000313" key="3">
    <source>
        <dbReference type="Proteomes" id="UP000177811"/>
    </source>
</evidence>
<accession>A0A1G2KUA1</accession>
<protein>
    <submittedName>
        <fullName evidence="2">Uncharacterized protein</fullName>
    </submittedName>
</protein>
<feature type="compositionally biased region" description="Basic and acidic residues" evidence="1">
    <location>
        <begin position="82"/>
        <end position="93"/>
    </location>
</feature>
<dbReference type="EMBL" id="MHQL01000042">
    <property type="protein sequence ID" value="OHA02192.1"/>
    <property type="molecule type" value="Genomic_DNA"/>
</dbReference>
<feature type="region of interest" description="Disordered" evidence="1">
    <location>
        <begin position="79"/>
        <end position="105"/>
    </location>
</feature>
<sequence length="105" mass="11634">MKFEKDAHLHSREHVLADDLSSALGEPKRFAAYLGIARMYDESDLRALLGRIREKADLPLAARGKYFFACLKGLTKIPRQGSRADKPAKEKKNNGTSSADSEKSA</sequence>
<dbReference type="Proteomes" id="UP000177811">
    <property type="component" value="Unassembled WGS sequence"/>
</dbReference>
<organism evidence="2 3">
    <name type="scientific">Candidatus Sungbacteria bacterium RIFCSPHIGHO2_02_FULL_51_29</name>
    <dbReference type="NCBI Taxonomy" id="1802273"/>
    <lineage>
        <taxon>Bacteria</taxon>
        <taxon>Candidatus Sungiibacteriota</taxon>
    </lineage>
</organism>
<gene>
    <name evidence="2" type="ORF">A3C16_00700</name>
</gene>
<proteinExistence type="predicted"/>